<dbReference type="Proteomes" id="UP001217417">
    <property type="component" value="Unassembled WGS sequence"/>
</dbReference>
<comment type="caution">
    <text evidence="9">The sequence shown here is derived from an EMBL/GenBank/DDBJ whole genome shotgun (WGS) entry which is preliminary data.</text>
</comment>
<evidence type="ECO:0000256" key="1">
    <source>
        <dbReference type="ARBA" id="ARBA00004173"/>
    </source>
</evidence>
<evidence type="ECO:0000313" key="9">
    <source>
        <dbReference type="EMBL" id="KAJ8099170.1"/>
    </source>
</evidence>
<dbReference type="Pfam" id="PF09812">
    <property type="entry name" value="MRP-L28"/>
    <property type="match status" value="1"/>
</dbReference>
<dbReference type="PANTHER" id="PTHR39150:SF1">
    <property type="entry name" value="LARGE RIBOSOMAL SUBUNIT PROTEIN ML40"/>
    <property type="match status" value="1"/>
</dbReference>
<keyword evidence="4 9" id="KW-0689">Ribosomal protein</keyword>
<evidence type="ECO:0000256" key="6">
    <source>
        <dbReference type="ARBA" id="ARBA00023274"/>
    </source>
</evidence>
<evidence type="ECO:0000313" key="10">
    <source>
        <dbReference type="Proteomes" id="UP001217417"/>
    </source>
</evidence>
<dbReference type="AlphaFoldDB" id="A0AAD7QPR8"/>
<comment type="subcellular location">
    <subcellularLocation>
        <location evidence="1">Mitochondrion</location>
    </subcellularLocation>
</comment>
<dbReference type="EMBL" id="JARPMG010000007">
    <property type="protein sequence ID" value="KAJ8099170.1"/>
    <property type="molecule type" value="Genomic_DNA"/>
</dbReference>
<evidence type="ECO:0000256" key="3">
    <source>
        <dbReference type="ARBA" id="ARBA00022946"/>
    </source>
</evidence>
<keyword evidence="6" id="KW-0687">Ribonucleoprotein</keyword>
<dbReference type="InterPro" id="IPR042831">
    <property type="entry name" value="Ribosomal_mL40_fung"/>
</dbReference>
<comment type="similarity">
    <text evidence="2">Belongs to the mitochondrion-specific ribosomal protein mL40 family.</text>
</comment>
<dbReference type="RefSeq" id="XP_056042620.1">
    <property type="nucleotide sequence ID" value="XM_056184347.1"/>
</dbReference>
<organism evidence="9 10">
    <name type="scientific">Lipomyces tetrasporus</name>
    <dbReference type="NCBI Taxonomy" id="54092"/>
    <lineage>
        <taxon>Eukaryota</taxon>
        <taxon>Fungi</taxon>
        <taxon>Dikarya</taxon>
        <taxon>Ascomycota</taxon>
        <taxon>Saccharomycotina</taxon>
        <taxon>Lipomycetes</taxon>
        <taxon>Lipomycetales</taxon>
        <taxon>Lipomycetaceae</taxon>
        <taxon>Lipomyces</taxon>
    </lineage>
</organism>
<evidence type="ECO:0000256" key="5">
    <source>
        <dbReference type="ARBA" id="ARBA00023128"/>
    </source>
</evidence>
<dbReference type="GO" id="GO:0003735">
    <property type="term" value="F:structural constituent of ribosome"/>
    <property type="evidence" value="ECO:0007669"/>
    <property type="project" value="InterPro"/>
</dbReference>
<dbReference type="GO" id="GO:0032543">
    <property type="term" value="P:mitochondrial translation"/>
    <property type="evidence" value="ECO:0007669"/>
    <property type="project" value="InterPro"/>
</dbReference>
<feature type="region of interest" description="Disordered" evidence="8">
    <location>
        <begin position="48"/>
        <end position="67"/>
    </location>
</feature>
<keyword evidence="5" id="KW-0496">Mitochondrion</keyword>
<dbReference type="GO" id="GO:1990904">
    <property type="term" value="C:ribonucleoprotein complex"/>
    <property type="evidence" value="ECO:0007669"/>
    <property type="project" value="UniProtKB-KW"/>
</dbReference>
<protein>
    <recommendedName>
        <fullName evidence="7">Large ribosomal subunit protein mL40</fullName>
    </recommendedName>
</protein>
<dbReference type="GO" id="GO:0005739">
    <property type="term" value="C:mitochondrion"/>
    <property type="evidence" value="ECO:0007669"/>
    <property type="project" value="UniProtKB-SubCell"/>
</dbReference>
<proteinExistence type="inferred from homology"/>
<dbReference type="PANTHER" id="PTHR39150">
    <property type="entry name" value="54S RIBOSOMAL PROTEIN L28, MITOCHONDRIAL"/>
    <property type="match status" value="1"/>
</dbReference>
<dbReference type="InterPro" id="IPR019192">
    <property type="entry name" value="Ribosomal_mL40"/>
</dbReference>
<keyword evidence="3" id="KW-0809">Transit peptide</keyword>
<evidence type="ECO:0000256" key="7">
    <source>
        <dbReference type="ARBA" id="ARBA00035192"/>
    </source>
</evidence>
<reference evidence="9" key="1">
    <citation type="submission" date="2023-03" db="EMBL/GenBank/DDBJ databases">
        <title>Near-Complete genome sequence of Lipomyces tetrasporous NRRL Y-64009, an oleaginous yeast capable of growing on lignocellulosic hydrolysates.</title>
        <authorList>
            <consortium name="Lawrence Berkeley National Laboratory"/>
            <person name="Jagtap S.S."/>
            <person name="Liu J.-J."/>
            <person name="Walukiewicz H.E."/>
            <person name="Pangilinan J."/>
            <person name="Lipzen A."/>
            <person name="Ahrendt S."/>
            <person name="Koriabine M."/>
            <person name="Cobaugh K."/>
            <person name="Salamov A."/>
            <person name="Yoshinaga Y."/>
            <person name="Ng V."/>
            <person name="Daum C."/>
            <person name="Grigoriev I.V."/>
            <person name="Slininger P.J."/>
            <person name="Dien B.S."/>
            <person name="Jin Y.-S."/>
            <person name="Rao C.V."/>
        </authorList>
    </citation>
    <scope>NUCLEOTIDE SEQUENCE</scope>
    <source>
        <strain evidence="9">NRRL Y-64009</strain>
    </source>
</reference>
<gene>
    <name evidence="9" type="ORF">POJ06DRAFT_129774</name>
</gene>
<accession>A0AAD7QPR8</accession>
<sequence length="190" mass="22610">MILSDNLLPRFLRKRTQFLFANGSILRMANVTGPSTFYPRTTVDMKSSNGSLTFTRGKRSRGGGELQQKQKMVNMLSLISPRRKQPQRIKMAYEDLLRHRTVHRAWQLVVRTKRVDRRLELQKQYYKMKHACDELRKTSQFLYESAMQRPSSIRFPMEYRIPTLSPPRRIWDATWRPPVGEKKRRRTAQL</sequence>
<dbReference type="GO" id="GO:0005840">
    <property type="term" value="C:ribosome"/>
    <property type="evidence" value="ECO:0007669"/>
    <property type="project" value="UniProtKB-KW"/>
</dbReference>
<evidence type="ECO:0000256" key="8">
    <source>
        <dbReference type="SAM" id="MobiDB-lite"/>
    </source>
</evidence>
<keyword evidence="10" id="KW-1185">Reference proteome</keyword>
<evidence type="ECO:0000256" key="2">
    <source>
        <dbReference type="ARBA" id="ARBA00009360"/>
    </source>
</evidence>
<name>A0AAD7QPR8_9ASCO</name>
<dbReference type="Gene3D" id="6.10.250.3440">
    <property type="match status" value="1"/>
</dbReference>
<evidence type="ECO:0000256" key="4">
    <source>
        <dbReference type="ARBA" id="ARBA00022980"/>
    </source>
</evidence>
<dbReference type="GeneID" id="80879513"/>